<evidence type="ECO:0008006" key="5">
    <source>
        <dbReference type="Google" id="ProtNLM"/>
    </source>
</evidence>
<organism evidence="3 4">
    <name type="scientific">Solimonas fluminis</name>
    <dbReference type="NCBI Taxonomy" id="2086571"/>
    <lineage>
        <taxon>Bacteria</taxon>
        <taxon>Pseudomonadati</taxon>
        <taxon>Pseudomonadota</taxon>
        <taxon>Gammaproteobacteria</taxon>
        <taxon>Nevskiales</taxon>
        <taxon>Nevskiaceae</taxon>
        <taxon>Solimonas</taxon>
    </lineage>
</organism>
<evidence type="ECO:0000313" key="3">
    <source>
        <dbReference type="EMBL" id="PPE72554.1"/>
    </source>
</evidence>
<feature type="signal peptide" evidence="2">
    <location>
        <begin position="1"/>
        <end position="23"/>
    </location>
</feature>
<dbReference type="OrthoDB" id="9827255at2"/>
<dbReference type="Proteomes" id="UP000238220">
    <property type="component" value="Unassembled WGS sequence"/>
</dbReference>
<feature type="region of interest" description="Disordered" evidence="1">
    <location>
        <begin position="61"/>
        <end position="82"/>
    </location>
</feature>
<dbReference type="RefSeq" id="WP_104231640.1">
    <property type="nucleotide sequence ID" value="NZ_PSNW01000011.1"/>
</dbReference>
<evidence type="ECO:0000256" key="2">
    <source>
        <dbReference type="SAM" id="SignalP"/>
    </source>
</evidence>
<name>A0A2S5TC18_9GAMM</name>
<proteinExistence type="predicted"/>
<dbReference type="AlphaFoldDB" id="A0A2S5TC18"/>
<protein>
    <recommendedName>
        <fullName evidence="5">DUF4878 domain-containing protein</fullName>
    </recommendedName>
</protein>
<dbReference type="EMBL" id="PSNW01000011">
    <property type="protein sequence ID" value="PPE72554.1"/>
    <property type="molecule type" value="Genomic_DNA"/>
</dbReference>
<accession>A0A2S5TC18</accession>
<reference evidence="3 4" key="1">
    <citation type="submission" date="2018-02" db="EMBL/GenBank/DDBJ databases">
        <title>Genome sequencing of Solimonas sp. HR-BB.</title>
        <authorList>
            <person name="Lee Y."/>
            <person name="Jeon C.O."/>
        </authorList>
    </citation>
    <scope>NUCLEOTIDE SEQUENCE [LARGE SCALE GENOMIC DNA]</scope>
    <source>
        <strain evidence="3 4">HR-BB</strain>
    </source>
</reference>
<evidence type="ECO:0000313" key="4">
    <source>
        <dbReference type="Proteomes" id="UP000238220"/>
    </source>
</evidence>
<evidence type="ECO:0000256" key="1">
    <source>
        <dbReference type="SAM" id="MobiDB-lite"/>
    </source>
</evidence>
<gene>
    <name evidence="3" type="ORF">C3942_17395</name>
</gene>
<keyword evidence="4" id="KW-1185">Reference proteome</keyword>
<feature type="chain" id="PRO_5015684499" description="DUF4878 domain-containing protein" evidence="2">
    <location>
        <begin position="24"/>
        <end position="153"/>
    </location>
</feature>
<keyword evidence="2" id="KW-0732">Signal</keyword>
<comment type="caution">
    <text evidence="3">The sequence shown here is derived from an EMBL/GenBank/DDBJ whole genome shotgun (WGS) entry which is preliminary data.</text>
</comment>
<sequence length="153" mass="17361">MPRSAWLVMLTLVLLPLSGCVSARVQAERDATATYNRCYTALRQADLGMYQLCQSKLSKARRQEQRMAEPDMPQEDEQQWLKGQAEAAPWEVQILSSAVSEDLNTVTLETNNRSGVLDQQIEHVEKIVLVRENGRWVIDKDCCEYSNAKFASP</sequence>